<organism evidence="5 6">
    <name type="scientific">Hypholoma sublateritium (strain FD-334 SS-4)</name>
    <dbReference type="NCBI Taxonomy" id="945553"/>
    <lineage>
        <taxon>Eukaryota</taxon>
        <taxon>Fungi</taxon>
        <taxon>Dikarya</taxon>
        <taxon>Basidiomycota</taxon>
        <taxon>Agaricomycotina</taxon>
        <taxon>Agaricomycetes</taxon>
        <taxon>Agaricomycetidae</taxon>
        <taxon>Agaricales</taxon>
        <taxon>Agaricineae</taxon>
        <taxon>Strophariaceae</taxon>
        <taxon>Hypholoma</taxon>
    </lineage>
</organism>
<name>A0A0D2P721_HYPSF</name>
<evidence type="ECO:0000313" key="6">
    <source>
        <dbReference type="Proteomes" id="UP000054270"/>
    </source>
</evidence>
<keyword evidence="2" id="KW-0053">Apoptosis</keyword>
<dbReference type="GO" id="GO:0005737">
    <property type="term" value="C:cytoplasm"/>
    <property type="evidence" value="ECO:0007669"/>
    <property type="project" value="TreeGrafter"/>
</dbReference>
<reference evidence="6" key="1">
    <citation type="submission" date="2014-04" db="EMBL/GenBank/DDBJ databases">
        <title>Evolutionary Origins and Diversification of the Mycorrhizal Mutualists.</title>
        <authorList>
            <consortium name="DOE Joint Genome Institute"/>
            <consortium name="Mycorrhizal Genomics Consortium"/>
            <person name="Kohler A."/>
            <person name="Kuo A."/>
            <person name="Nagy L.G."/>
            <person name="Floudas D."/>
            <person name="Copeland A."/>
            <person name="Barry K.W."/>
            <person name="Cichocki N."/>
            <person name="Veneault-Fourrey C."/>
            <person name="LaButti K."/>
            <person name="Lindquist E.A."/>
            <person name="Lipzen A."/>
            <person name="Lundell T."/>
            <person name="Morin E."/>
            <person name="Murat C."/>
            <person name="Riley R."/>
            <person name="Ohm R."/>
            <person name="Sun H."/>
            <person name="Tunlid A."/>
            <person name="Henrissat B."/>
            <person name="Grigoriev I.V."/>
            <person name="Hibbett D.S."/>
            <person name="Martin F."/>
        </authorList>
    </citation>
    <scope>NUCLEOTIDE SEQUENCE [LARGE SCALE GENOMIC DNA]</scope>
    <source>
        <strain evidence="6">FD-334 SS-4</strain>
    </source>
</reference>
<comment type="similarity">
    <text evidence="1">Belongs to the peptidase C14B family.</text>
</comment>
<evidence type="ECO:0000256" key="2">
    <source>
        <dbReference type="ARBA" id="ARBA00022703"/>
    </source>
</evidence>
<dbReference type="GO" id="GO:0006915">
    <property type="term" value="P:apoptotic process"/>
    <property type="evidence" value="ECO:0007669"/>
    <property type="project" value="UniProtKB-KW"/>
</dbReference>
<dbReference type="Pfam" id="PF00656">
    <property type="entry name" value="Peptidase_C14"/>
    <property type="match status" value="1"/>
</dbReference>
<dbReference type="GO" id="GO:0004197">
    <property type="term" value="F:cysteine-type endopeptidase activity"/>
    <property type="evidence" value="ECO:0007669"/>
    <property type="project" value="InterPro"/>
</dbReference>
<dbReference type="OMA" id="WEIPDIT"/>
<keyword evidence="3" id="KW-0645">Protease</keyword>
<evidence type="ECO:0000259" key="4">
    <source>
        <dbReference type="Pfam" id="PF00656"/>
    </source>
</evidence>
<accession>A0A0D2P721</accession>
<dbReference type="GO" id="GO:0006508">
    <property type="term" value="P:proteolysis"/>
    <property type="evidence" value="ECO:0007669"/>
    <property type="project" value="InterPro"/>
</dbReference>
<dbReference type="PANTHER" id="PTHR48104">
    <property type="entry name" value="METACASPASE-4"/>
    <property type="match status" value="1"/>
</dbReference>
<evidence type="ECO:0000256" key="3">
    <source>
        <dbReference type="ARBA" id="ARBA00022807"/>
    </source>
</evidence>
<feature type="domain" description="Peptidase C14 caspase" evidence="4">
    <location>
        <begin position="44"/>
        <end position="287"/>
    </location>
</feature>
<dbReference type="Proteomes" id="UP000054270">
    <property type="component" value="Unassembled WGS sequence"/>
</dbReference>
<keyword evidence="3" id="KW-0788">Thiol protease</keyword>
<proteinExistence type="inferred from homology"/>
<dbReference type="InterPro" id="IPR029030">
    <property type="entry name" value="Caspase-like_dom_sf"/>
</dbReference>
<dbReference type="AlphaFoldDB" id="A0A0D2P721"/>
<dbReference type="InterPro" id="IPR011600">
    <property type="entry name" value="Pept_C14_caspase"/>
</dbReference>
<evidence type="ECO:0000256" key="1">
    <source>
        <dbReference type="ARBA" id="ARBA00009005"/>
    </source>
</evidence>
<keyword evidence="6" id="KW-1185">Reference proteome</keyword>
<dbReference type="OrthoDB" id="3223806at2759"/>
<evidence type="ECO:0000313" key="5">
    <source>
        <dbReference type="EMBL" id="KJA26739.1"/>
    </source>
</evidence>
<dbReference type="Gene3D" id="3.40.50.12660">
    <property type="match status" value="1"/>
</dbReference>
<protein>
    <recommendedName>
        <fullName evidence="4">Peptidase C14 caspase domain-containing protein</fullName>
    </recommendedName>
</protein>
<dbReference type="EMBL" id="KN817526">
    <property type="protein sequence ID" value="KJA26739.1"/>
    <property type="molecule type" value="Genomic_DNA"/>
</dbReference>
<keyword evidence="3" id="KW-0378">Hydrolase</keyword>
<gene>
    <name evidence="5" type="ORF">HYPSUDRAFT_132403</name>
</gene>
<sequence length="305" mass="34280">MHLPPATRALLNFAQDKGLLDDLGKYFKVLPPSRDFKYSKCTGRKRAVCVGINYVGQKDELKGCANDARNMREFLIRNYGFKPENILLLVDDDHSRSRERPTRDEMFNAMAWLIKDAGAHDSLFFHYSGHGGQTPDKTGNEIDGMDEVIFPVDYDQGGDQIIDNELHEALVTHLAPGVRLTAVFDSCHSGTVLDLPYLHSAHGRLRSLAHISQRAKRRGAGDCADIICFAACQDDEKSTDTREGGVAVGAMSWYFCAEQNKNQTYDQLLHYLRATLVPKYHQKAQISGTHPVVCRLHRQRGQSFN</sequence>
<dbReference type="InterPro" id="IPR050452">
    <property type="entry name" value="Metacaspase"/>
</dbReference>
<dbReference type="SUPFAM" id="SSF52129">
    <property type="entry name" value="Caspase-like"/>
    <property type="match status" value="1"/>
</dbReference>
<dbReference type="PANTHER" id="PTHR48104:SF30">
    <property type="entry name" value="METACASPASE-1"/>
    <property type="match status" value="1"/>
</dbReference>